<sequence length="214" mass="24041">MLLEPISPEVNAYAEKYSSPEPPELQEIAADTTLHHPQYHMLSGHLQGRFLSLISKLLAPKYILEIGTFTGYSALCLSEGLAEGGELHTIELREADAATAQGYFSQSPRSKQIFLHLGEAAKIIPTLDREWDLVFIDADKTGYLDYYEMVLPRLRKGGLIMADNVLFHGQVLENPVKGKNARAIQAFNECIKDDPRVEKLMLTLRDGLFLLRKK</sequence>
<keyword evidence="5" id="KW-1185">Reference proteome</keyword>
<dbReference type="Pfam" id="PF01596">
    <property type="entry name" value="Methyltransf_3"/>
    <property type="match status" value="1"/>
</dbReference>
<dbReference type="CDD" id="cd02440">
    <property type="entry name" value="AdoMet_MTases"/>
    <property type="match status" value="1"/>
</dbReference>
<proteinExistence type="predicted"/>
<dbReference type="RefSeq" id="WP_187255632.1">
    <property type="nucleotide sequence ID" value="NZ_JBHULF010000006.1"/>
</dbReference>
<dbReference type="InterPro" id="IPR029063">
    <property type="entry name" value="SAM-dependent_MTases_sf"/>
</dbReference>
<gene>
    <name evidence="4" type="ORF">BC349_05050</name>
</gene>
<reference evidence="4 5" key="1">
    <citation type="submission" date="2016-07" db="EMBL/GenBank/DDBJ databases">
        <title>Genome analysis of Flavihumibacter stibioxidans YS-17.</title>
        <authorList>
            <person name="Shi K."/>
            <person name="Han Y."/>
            <person name="Wang G."/>
        </authorList>
    </citation>
    <scope>NUCLEOTIDE SEQUENCE [LARGE SCALE GENOMIC DNA]</scope>
    <source>
        <strain evidence="4 5">YS-17</strain>
    </source>
</reference>
<accession>A0ABR7M657</accession>
<dbReference type="PROSITE" id="PS51682">
    <property type="entry name" value="SAM_OMT_I"/>
    <property type="match status" value="1"/>
</dbReference>
<dbReference type="GO" id="GO:0008168">
    <property type="term" value="F:methyltransferase activity"/>
    <property type="evidence" value="ECO:0007669"/>
    <property type="project" value="UniProtKB-KW"/>
</dbReference>
<organism evidence="4 5">
    <name type="scientific">Flavihumibacter stibioxidans</name>
    <dbReference type="NCBI Taxonomy" id="1834163"/>
    <lineage>
        <taxon>Bacteria</taxon>
        <taxon>Pseudomonadati</taxon>
        <taxon>Bacteroidota</taxon>
        <taxon>Chitinophagia</taxon>
        <taxon>Chitinophagales</taxon>
        <taxon>Chitinophagaceae</taxon>
        <taxon>Flavihumibacter</taxon>
    </lineage>
</organism>
<dbReference type="Proteomes" id="UP000765802">
    <property type="component" value="Unassembled WGS sequence"/>
</dbReference>
<comment type="caution">
    <text evidence="4">The sequence shown here is derived from an EMBL/GenBank/DDBJ whole genome shotgun (WGS) entry which is preliminary data.</text>
</comment>
<evidence type="ECO:0000256" key="3">
    <source>
        <dbReference type="ARBA" id="ARBA00022691"/>
    </source>
</evidence>
<name>A0ABR7M657_9BACT</name>
<protein>
    <submittedName>
        <fullName evidence="4">Methyltransferase</fullName>
    </submittedName>
</protein>
<keyword evidence="3" id="KW-0949">S-adenosyl-L-methionine</keyword>
<evidence type="ECO:0000313" key="4">
    <source>
        <dbReference type="EMBL" id="MBC6490319.1"/>
    </source>
</evidence>
<dbReference type="PROSITE" id="PS00018">
    <property type="entry name" value="EF_HAND_1"/>
    <property type="match status" value="1"/>
</dbReference>
<evidence type="ECO:0000256" key="1">
    <source>
        <dbReference type="ARBA" id="ARBA00022603"/>
    </source>
</evidence>
<evidence type="ECO:0000313" key="5">
    <source>
        <dbReference type="Proteomes" id="UP000765802"/>
    </source>
</evidence>
<evidence type="ECO:0000256" key="2">
    <source>
        <dbReference type="ARBA" id="ARBA00022679"/>
    </source>
</evidence>
<dbReference type="GO" id="GO:0032259">
    <property type="term" value="P:methylation"/>
    <property type="evidence" value="ECO:0007669"/>
    <property type="project" value="UniProtKB-KW"/>
</dbReference>
<dbReference type="InterPro" id="IPR018247">
    <property type="entry name" value="EF_Hand_1_Ca_BS"/>
</dbReference>
<dbReference type="InterPro" id="IPR050362">
    <property type="entry name" value="Cation-dep_OMT"/>
</dbReference>
<dbReference type="PANTHER" id="PTHR10509:SF14">
    <property type="entry name" value="CAFFEOYL-COA O-METHYLTRANSFERASE 3-RELATED"/>
    <property type="match status" value="1"/>
</dbReference>
<dbReference type="Gene3D" id="3.40.50.150">
    <property type="entry name" value="Vaccinia Virus protein VP39"/>
    <property type="match status" value="1"/>
</dbReference>
<dbReference type="SUPFAM" id="SSF53335">
    <property type="entry name" value="S-adenosyl-L-methionine-dependent methyltransferases"/>
    <property type="match status" value="1"/>
</dbReference>
<dbReference type="InterPro" id="IPR002935">
    <property type="entry name" value="SAM_O-MeTrfase"/>
</dbReference>
<dbReference type="PANTHER" id="PTHR10509">
    <property type="entry name" value="O-METHYLTRANSFERASE-RELATED"/>
    <property type="match status" value="1"/>
</dbReference>
<dbReference type="EMBL" id="MBUA01000001">
    <property type="protein sequence ID" value="MBC6490319.1"/>
    <property type="molecule type" value="Genomic_DNA"/>
</dbReference>
<keyword evidence="1 4" id="KW-0489">Methyltransferase</keyword>
<keyword evidence="2" id="KW-0808">Transferase</keyword>